<dbReference type="EMBL" id="JAKZFC010000005">
    <property type="protein sequence ID" value="MCH7323028.1"/>
    <property type="molecule type" value="Genomic_DNA"/>
</dbReference>
<name>A0ABS9UF93_9BACL</name>
<gene>
    <name evidence="1" type="ORF">LZ480_14210</name>
</gene>
<proteinExistence type="predicted"/>
<evidence type="ECO:0000313" key="1">
    <source>
        <dbReference type="EMBL" id="MCH7323028.1"/>
    </source>
</evidence>
<reference evidence="1 2" key="1">
    <citation type="submission" date="2022-03" db="EMBL/GenBank/DDBJ databases">
        <authorList>
            <person name="Jo J.-H."/>
            <person name="Im W.-T."/>
        </authorList>
    </citation>
    <scope>NUCLEOTIDE SEQUENCE [LARGE SCALE GENOMIC DNA]</scope>
    <source>
        <strain evidence="1 2">MA9</strain>
    </source>
</reference>
<protein>
    <submittedName>
        <fullName evidence="1">Uncharacterized protein</fullName>
    </submittedName>
</protein>
<accession>A0ABS9UF93</accession>
<dbReference type="RefSeq" id="WP_241370190.1">
    <property type="nucleotide sequence ID" value="NZ_JAKZFC010000005.1"/>
</dbReference>
<evidence type="ECO:0000313" key="2">
    <source>
        <dbReference type="Proteomes" id="UP001316087"/>
    </source>
</evidence>
<keyword evidence="2" id="KW-1185">Reference proteome</keyword>
<comment type="caution">
    <text evidence="1">The sequence shown here is derived from an EMBL/GenBank/DDBJ whole genome shotgun (WGS) entry which is preliminary data.</text>
</comment>
<organism evidence="1 2">
    <name type="scientific">Solibacillus palustris</name>
    <dbReference type="NCBI Taxonomy" id="2908203"/>
    <lineage>
        <taxon>Bacteria</taxon>
        <taxon>Bacillati</taxon>
        <taxon>Bacillota</taxon>
        <taxon>Bacilli</taxon>
        <taxon>Bacillales</taxon>
        <taxon>Caryophanaceae</taxon>
        <taxon>Solibacillus</taxon>
    </lineage>
</organism>
<dbReference type="Proteomes" id="UP001316087">
    <property type="component" value="Unassembled WGS sequence"/>
</dbReference>
<sequence length="80" mass="9329">MSIKASYQGIVELNIVHWESIDNLGVKITEVRDSQKIYTNDIVEIQQIVDFGRVTERSHRIVIFFNLKRDLDNLGEKIIL</sequence>